<dbReference type="OMA" id="TYDTLHC"/>
<keyword evidence="4" id="KW-1185">Reference proteome</keyword>
<dbReference type="SMR" id="A2DZ25"/>
<dbReference type="InterPro" id="IPR000560">
    <property type="entry name" value="His_Pase_clade-2"/>
</dbReference>
<proteinExistence type="inferred from homology"/>
<dbReference type="Pfam" id="PF00328">
    <property type="entry name" value="His_Phos_2"/>
    <property type="match status" value="1"/>
</dbReference>
<dbReference type="SUPFAM" id="SSF53254">
    <property type="entry name" value="Phosphoglycerate mutase-like"/>
    <property type="match status" value="1"/>
</dbReference>
<evidence type="ECO:0000256" key="1">
    <source>
        <dbReference type="ARBA" id="ARBA00005375"/>
    </source>
</evidence>
<accession>A2DZ25</accession>
<dbReference type="VEuPathDB" id="TrichDB:TVAG_026220"/>
<reference evidence="3" key="1">
    <citation type="submission" date="2006-10" db="EMBL/GenBank/DDBJ databases">
        <authorList>
            <person name="Amadeo P."/>
            <person name="Zhao Q."/>
            <person name="Wortman J."/>
            <person name="Fraser-Liggett C."/>
            <person name="Carlton J."/>
        </authorList>
    </citation>
    <scope>NUCLEOTIDE SEQUENCE</scope>
    <source>
        <strain evidence="3">G3</strain>
    </source>
</reference>
<dbReference type="eggNOG" id="KOG3720">
    <property type="taxonomic scope" value="Eukaryota"/>
</dbReference>
<dbReference type="PANTHER" id="PTHR11567">
    <property type="entry name" value="ACID PHOSPHATASE-RELATED"/>
    <property type="match status" value="1"/>
</dbReference>
<dbReference type="FunCoup" id="A2DZ25">
    <property type="interactions" value="32"/>
</dbReference>
<name>A2DZ25_TRIV3</name>
<dbReference type="InterPro" id="IPR029033">
    <property type="entry name" value="His_PPase_superfam"/>
</dbReference>
<dbReference type="Gene3D" id="3.40.50.1240">
    <property type="entry name" value="Phosphoglycerate mutase-like"/>
    <property type="match status" value="1"/>
</dbReference>
<gene>
    <name evidence="3" type="ORF">TVAG_026220</name>
</gene>
<sequence>MFFILSSHSFSFPETCYFHPSFPAPVPNMTLRHVELMTRHGERTPHGSYELLKPKDDWVCDSDDAISGYIDASPETHYRRYRQVQDPRFVEIGTNCRVGDLTTNGMKQHFNLGQAARKHYVSDLKFLPEYMDPSQFTFIASPYERTVKSAQSFLTGLYPPLSDNEVLNIQTPTESFNSLIPGSCSESDKAQTEFAQLNSTKEYVNTNWEPLKEIAAKGKIKKSFNKLYSICDWIVAQKCGQSNLPDFFTDEIFEHCQKVESFYTFDIYAYKRELAISPTLRQIFKVTDQIISGQSEIKFVLFSSHDLTIGAFMGFLGIKKEIGPPYASAFLMELYQDQIGDMYIRFIYNGEPLTLPDFGAELIRYDRFRSWAEPLIQHCFATRV</sequence>
<reference evidence="3" key="2">
    <citation type="journal article" date="2007" name="Science">
        <title>Draft genome sequence of the sexually transmitted pathogen Trichomonas vaginalis.</title>
        <authorList>
            <person name="Carlton J.M."/>
            <person name="Hirt R.P."/>
            <person name="Silva J.C."/>
            <person name="Delcher A.L."/>
            <person name="Schatz M."/>
            <person name="Zhao Q."/>
            <person name="Wortman J.R."/>
            <person name="Bidwell S.L."/>
            <person name="Alsmark U.C.M."/>
            <person name="Besteiro S."/>
            <person name="Sicheritz-Ponten T."/>
            <person name="Noel C.J."/>
            <person name="Dacks J.B."/>
            <person name="Foster P.G."/>
            <person name="Simillion C."/>
            <person name="Van de Peer Y."/>
            <person name="Miranda-Saavedra D."/>
            <person name="Barton G.J."/>
            <person name="Westrop G.D."/>
            <person name="Mueller S."/>
            <person name="Dessi D."/>
            <person name="Fiori P.L."/>
            <person name="Ren Q."/>
            <person name="Paulsen I."/>
            <person name="Zhang H."/>
            <person name="Bastida-Corcuera F.D."/>
            <person name="Simoes-Barbosa A."/>
            <person name="Brown M.T."/>
            <person name="Hayes R.D."/>
            <person name="Mukherjee M."/>
            <person name="Okumura C.Y."/>
            <person name="Schneider R."/>
            <person name="Smith A.J."/>
            <person name="Vanacova S."/>
            <person name="Villalvazo M."/>
            <person name="Haas B.J."/>
            <person name="Pertea M."/>
            <person name="Feldblyum T.V."/>
            <person name="Utterback T.R."/>
            <person name="Shu C.L."/>
            <person name="Osoegawa K."/>
            <person name="de Jong P.J."/>
            <person name="Hrdy I."/>
            <person name="Horvathova L."/>
            <person name="Zubacova Z."/>
            <person name="Dolezal P."/>
            <person name="Malik S.B."/>
            <person name="Logsdon J.M. Jr."/>
            <person name="Henze K."/>
            <person name="Gupta A."/>
            <person name="Wang C.C."/>
            <person name="Dunne R.L."/>
            <person name="Upcroft J.A."/>
            <person name="Upcroft P."/>
            <person name="White O."/>
            <person name="Salzberg S.L."/>
            <person name="Tang P."/>
            <person name="Chiu C.-H."/>
            <person name="Lee Y.-S."/>
            <person name="Embley T.M."/>
            <person name="Coombs G.H."/>
            <person name="Mottram J.C."/>
            <person name="Tachezy J."/>
            <person name="Fraser-Liggett C.M."/>
            <person name="Johnson P.J."/>
        </authorList>
    </citation>
    <scope>NUCLEOTIDE SEQUENCE [LARGE SCALE GENOMIC DNA]</scope>
    <source>
        <strain evidence="3">G3</strain>
    </source>
</reference>
<evidence type="ECO:0000313" key="4">
    <source>
        <dbReference type="Proteomes" id="UP000001542"/>
    </source>
</evidence>
<comment type="similarity">
    <text evidence="1">Belongs to the histidine acid phosphatase family.</text>
</comment>
<dbReference type="OrthoDB" id="10257284at2759"/>
<dbReference type="STRING" id="5722.A2DZ25"/>
<evidence type="ECO:0000256" key="2">
    <source>
        <dbReference type="ARBA" id="ARBA00022801"/>
    </source>
</evidence>
<dbReference type="GO" id="GO:0016791">
    <property type="term" value="F:phosphatase activity"/>
    <property type="evidence" value="ECO:0000318"/>
    <property type="project" value="GO_Central"/>
</dbReference>
<dbReference type="InterPro" id="IPR033379">
    <property type="entry name" value="Acid_Pase_AS"/>
</dbReference>
<dbReference type="InParanoid" id="A2DZ25"/>
<dbReference type="PROSITE" id="PS00616">
    <property type="entry name" value="HIS_ACID_PHOSPHAT_1"/>
    <property type="match status" value="1"/>
</dbReference>
<evidence type="ECO:0000313" key="3">
    <source>
        <dbReference type="EMBL" id="EAY14301.1"/>
    </source>
</evidence>
<dbReference type="EMBL" id="DS113272">
    <property type="protein sequence ID" value="EAY14301.1"/>
    <property type="molecule type" value="Genomic_DNA"/>
</dbReference>
<dbReference type="Proteomes" id="UP000001542">
    <property type="component" value="Unassembled WGS sequence"/>
</dbReference>
<dbReference type="VEuPathDB" id="TrichDB:TVAGG3_0504650"/>
<protein>
    <submittedName>
        <fullName evidence="3">Histidine acid phosphatase family protein</fullName>
    </submittedName>
</protein>
<dbReference type="KEGG" id="tva:4772288"/>
<organism evidence="3 4">
    <name type="scientific">Trichomonas vaginalis (strain ATCC PRA-98 / G3)</name>
    <dbReference type="NCBI Taxonomy" id="412133"/>
    <lineage>
        <taxon>Eukaryota</taxon>
        <taxon>Metamonada</taxon>
        <taxon>Parabasalia</taxon>
        <taxon>Trichomonadida</taxon>
        <taxon>Trichomonadidae</taxon>
        <taxon>Trichomonas</taxon>
    </lineage>
</organism>
<dbReference type="CDD" id="cd07061">
    <property type="entry name" value="HP_HAP_like"/>
    <property type="match status" value="1"/>
</dbReference>
<keyword evidence="2" id="KW-0378">Hydrolase</keyword>
<dbReference type="AlphaFoldDB" id="A2DZ25"/>
<dbReference type="InterPro" id="IPR050645">
    <property type="entry name" value="Histidine_acid_phosphatase"/>
</dbReference>
<dbReference type="PANTHER" id="PTHR11567:SF110">
    <property type="entry name" value="2-PHOSPHOXYLOSE PHOSPHATASE 1"/>
    <property type="match status" value="1"/>
</dbReference>
<dbReference type="RefSeq" id="XP_001326524.1">
    <property type="nucleotide sequence ID" value="XM_001326489.1"/>
</dbReference>